<evidence type="ECO:0000313" key="1">
    <source>
        <dbReference type="EMBL" id="EFN87057.1"/>
    </source>
</evidence>
<feature type="non-terminal residue" evidence="1">
    <location>
        <position position="1"/>
    </location>
</feature>
<dbReference type="PANTHER" id="PTHR47326:SF1">
    <property type="entry name" value="HTH PSQ-TYPE DOMAIN-CONTAINING PROTEIN"/>
    <property type="match status" value="1"/>
</dbReference>
<evidence type="ECO:0008006" key="3">
    <source>
        <dbReference type="Google" id="ProtNLM"/>
    </source>
</evidence>
<name>E2BB84_HARSA</name>
<protein>
    <recommendedName>
        <fullName evidence="3">Histone-lysine N-methyltransferase SETMAR</fullName>
    </recommendedName>
</protein>
<reference evidence="1 2" key="1">
    <citation type="journal article" date="2010" name="Science">
        <title>Genomic comparison of the ants Camponotus floridanus and Harpegnathos saltator.</title>
        <authorList>
            <person name="Bonasio R."/>
            <person name="Zhang G."/>
            <person name="Ye C."/>
            <person name="Mutti N.S."/>
            <person name="Fang X."/>
            <person name="Qin N."/>
            <person name="Donahue G."/>
            <person name="Yang P."/>
            <person name="Li Q."/>
            <person name="Li C."/>
            <person name="Zhang P."/>
            <person name="Huang Z."/>
            <person name="Berger S.L."/>
            <person name="Reinberg D."/>
            <person name="Wang J."/>
            <person name="Liebig J."/>
        </authorList>
    </citation>
    <scope>NUCLEOTIDE SEQUENCE [LARGE SCALE GENOMIC DNA]</scope>
    <source>
        <strain evidence="1 2">R22 G/1</strain>
    </source>
</reference>
<dbReference type="PANTHER" id="PTHR47326">
    <property type="entry name" value="TRANSPOSABLE ELEMENT TC3 TRANSPOSASE-LIKE PROTEIN"/>
    <property type="match status" value="1"/>
</dbReference>
<feature type="non-terminal residue" evidence="1">
    <location>
        <position position="102"/>
    </location>
</feature>
<sequence>ISKSTVERTIKRFQETGSVKNRAIPGRPVSATCVEKSLDVLQSFIENPHDSTRKVGQQHEIDQMSVLKILKMNKFHPYKIHLIQELNEDDFDRRIEFCDLMM</sequence>
<proteinExistence type="predicted"/>
<dbReference type="Proteomes" id="UP000008237">
    <property type="component" value="Unassembled WGS sequence"/>
</dbReference>
<keyword evidence="2" id="KW-1185">Reference proteome</keyword>
<evidence type="ECO:0000313" key="2">
    <source>
        <dbReference type="Proteomes" id="UP000008237"/>
    </source>
</evidence>
<organism evidence="2">
    <name type="scientific">Harpegnathos saltator</name>
    <name type="common">Jerdon's jumping ant</name>
    <dbReference type="NCBI Taxonomy" id="610380"/>
    <lineage>
        <taxon>Eukaryota</taxon>
        <taxon>Metazoa</taxon>
        <taxon>Ecdysozoa</taxon>
        <taxon>Arthropoda</taxon>
        <taxon>Hexapoda</taxon>
        <taxon>Insecta</taxon>
        <taxon>Pterygota</taxon>
        <taxon>Neoptera</taxon>
        <taxon>Endopterygota</taxon>
        <taxon>Hymenoptera</taxon>
        <taxon>Apocrita</taxon>
        <taxon>Aculeata</taxon>
        <taxon>Formicoidea</taxon>
        <taxon>Formicidae</taxon>
        <taxon>Ponerinae</taxon>
        <taxon>Ponerini</taxon>
        <taxon>Harpegnathos</taxon>
    </lineage>
</organism>
<gene>
    <name evidence="1" type="ORF">EAI_16601</name>
</gene>
<dbReference type="OMA" id="VEFCEIM"/>
<dbReference type="AlphaFoldDB" id="E2BB84"/>
<accession>E2BB84</accession>
<dbReference type="EMBL" id="GL446946">
    <property type="protein sequence ID" value="EFN87057.1"/>
    <property type="molecule type" value="Genomic_DNA"/>
</dbReference>
<dbReference type="InParanoid" id="E2BB84"/>
<dbReference type="OrthoDB" id="9986793at2759"/>